<evidence type="ECO:0000256" key="4">
    <source>
        <dbReference type="ARBA" id="ARBA00022824"/>
    </source>
</evidence>
<dbReference type="InterPro" id="IPR052374">
    <property type="entry name" value="SERAC1"/>
</dbReference>
<dbReference type="GO" id="GO:0005739">
    <property type="term" value="C:mitochondrion"/>
    <property type="evidence" value="ECO:0007669"/>
    <property type="project" value="UniProtKB-SubCell"/>
</dbReference>
<dbReference type="PANTHER" id="PTHR48182:SF2">
    <property type="entry name" value="PROTEIN SERAC1"/>
    <property type="match status" value="1"/>
</dbReference>
<keyword evidence="8" id="KW-1185">Reference proteome</keyword>
<dbReference type="InterPro" id="IPR029058">
    <property type="entry name" value="AB_hydrolase_fold"/>
</dbReference>
<dbReference type="Gene3D" id="3.40.50.1820">
    <property type="entry name" value="alpha/beta hydrolase"/>
    <property type="match status" value="1"/>
</dbReference>
<reference evidence="7" key="1">
    <citation type="submission" date="2021-10" db="EMBL/GenBank/DDBJ databases">
        <authorList>
            <person name="Piombo E."/>
        </authorList>
    </citation>
    <scope>NUCLEOTIDE SEQUENCE</scope>
</reference>
<evidence type="ECO:0000256" key="1">
    <source>
        <dbReference type="ARBA" id="ARBA00004173"/>
    </source>
</evidence>
<evidence type="ECO:0000256" key="6">
    <source>
        <dbReference type="ARBA" id="ARBA00023136"/>
    </source>
</evidence>
<evidence type="ECO:0000313" key="8">
    <source>
        <dbReference type="Proteomes" id="UP000696573"/>
    </source>
</evidence>
<evidence type="ECO:0000313" key="7">
    <source>
        <dbReference type="EMBL" id="CAH0042717.1"/>
    </source>
</evidence>
<gene>
    <name evidence="7" type="ORF">CRHIZ90672A_00004770</name>
</gene>
<dbReference type="EMBL" id="CABFNQ020000768">
    <property type="protein sequence ID" value="CAH0042717.1"/>
    <property type="molecule type" value="Genomic_DNA"/>
</dbReference>
<keyword evidence="4" id="KW-0256">Endoplasmic reticulum</keyword>
<keyword evidence="5" id="KW-0496">Mitochondrion</keyword>
<name>A0A9N9YX87_9HYPO</name>
<comment type="subcellular location">
    <subcellularLocation>
        <location evidence="2">Endoplasmic reticulum</location>
    </subcellularLocation>
    <subcellularLocation>
        <location evidence="3">Membrane</location>
    </subcellularLocation>
    <subcellularLocation>
        <location evidence="1">Mitochondrion</location>
    </subcellularLocation>
</comment>
<dbReference type="AlphaFoldDB" id="A0A9N9YX87"/>
<dbReference type="SUPFAM" id="SSF53474">
    <property type="entry name" value="alpha/beta-Hydrolases"/>
    <property type="match status" value="1"/>
</dbReference>
<keyword evidence="6" id="KW-0472">Membrane</keyword>
<evidence type="ECO:0000256" key="5">
    <source>
        <dbReference type="ARBA" id="ARBA00023128"/>
    </source>
</evidence>
<sequence>MTHLTGGDDALNTGIFNKEVSDYEVTAVYKHPEATAEIVLVHGLKGHPKKTWRSRNDVFWPTDLLPASLENEKANVLVYGYNADVYSSNSSKSPSDNHIFQHARSLVTSLTQFRRGEKTVELPIIWVVHSFGGIVVKKALLFSQELQLFEQQHYRSLFVSTYAIIFLGTPHNGSDIAKWGHVVEAAINIAVPQKLFATESRLLKSLKKDNGELQDINRQFSNICGRFKMHMVHENHKTNIKTTKQMIVDSESACPQLPGVVYYGIEATHAGMCKFDTINAPGFRNISTAIRDWVHEASPVVSQRWIGEHETRRNTAKNEIDERMISLMYPQTRSLRSISSTTYKGSDITGAVNILPMPADQFVGSSKMKQLGKENPILIQTGEEVADYMHELDGKGHALLDTSTASVKYDEYARKWKPQEFPTIQNDSHIDYYDLYQDCFEIRDSLIATINKFRNAHGQDPFIESRQETWAGVQEAVHRFHDLVRSRSDSPDEISFAERLRKAYDNPSDDTFDFVSFLSKYTPPRLLLSSVLCAGIKTLLAVMRVNMNQGHQLHKILENLPSILNHPTIFIEGLGSDEEFHRKISVVYSCLLKLLRVSLKFLVGGSDSSRMDKLVDRVVMLKMRANKLHTYASSASYLKLKELQVLQERNLVVSSLSLRAQDELKQRLDETLQRVMALEGLKEILIDDRRRDIEQLLAQSPERPKHEDGDIDETQKEVPIQVTQETAINTALCQPSENTPDERPAIPQILELLEYDPEIMPSDCHKLLRIQPMSAGLKSSRLLYVVNNMRLRAWLEIDESSLLLINGGGDPSPISEVSYITARLAESFILVARPTRQIMTMAYFCGQHRRVGSDVYASPTEMGMSLLCQLIDTGKEVFTPEIVLDAIDGLEPSDMATVCNSIERLLALLGSSAVVFIVIEGLNFFSYPAGRQAETKELLGRLVSFQRRTESATIKLLFTCPSRVLLEDMVTSSEIMTVPRSPPDSGIWREGAFSKLFDEVLSDPDDSSDDN</sequence>
<protein>
    <recommendedName>
        <fullName evidence="9">Protein SERAC1</fullName>
    </recommendedName>
</protein>
<dbReference type="PANTHER" id="PTHR48182">
    <property type="entry name" value="PROTEIN SERAC1"/>
    <property type="match status" value="1"/>
</dbReference>
<dbReference type="OrthoDB" id="5086500at2759"/>
<organism evidence="7 8">
    <name type="scientific">Clonostachys rhizophaga</name>
    <dbReference type="NCBI Taxonomy" id="160324"/>
    <lineage>
        <taxon>Eukaryota</taxon>
        <taxon>Fungi</taxon>
        <taxon>Dikarya</taxon>
        <taxon>Ascomycota</taxon>
        <taxon>Pezizomycotina</taxon>
        <taxon>Sordariomycetes</taxon>
        <taxon>Hypocreomycetidae</taxon>
        <taxon>Hypocreales</taxon>
        <taxon>Bionectriaceae</taxon>
        <taxon>Clonostachys</taxon>
    </lineage>
</organism>
<dbReference type="GO" id="GO:0016020">
    <property type="term" value="C:membrane"/>
    <property type="evidence" value="ECO:0007669"/>
    <property type="project" value="UniProtKB-SubCell"/>
</dbReference>
<proteinExistence type="predicted"/>
<comment type="caution">
    <text evidence="7">The sequence shown here is derived from an EMBL/GenBank/DDBJ whole genome shotgun (WGS) entry which is preliminary data.</text>
</comment>
<accession>A0A9N9YX87</accession>
<dbReference type="GO" id="GO:0005783">
    <property type="term" value="C:endoplasmic reticulum"/>
    <property type="evidence" value="ECO:0007669"/>
    <property type="project" value="UniProtKB-SubCell"/>
</dbReference>
<dbReference type="Proteomes" id="UP000696573">
    <property type="component" value="Unassembled WGS sequence"/>
</dbReference>
<evidence type="ECO:0000256" key="2">
    <source>
        <dbReference type="ARBA" id="ARBA00004240"/>
    </source>
</evidence>
<evidence type="ECO:0000256" key="3">
    <source>
        <dbReference type="ARBA" id="ARBA00004370"/>
    </source>
</evidence>
<evidence type="ECO:0008006" key="9">
    <source>
        <dbReference type="Google" id="ProtNLM"/>
    </source>
</evidence>